<keyword evidence="4 11" id="KW-0808">Transferase</keyword>
<dbReference type="PANTHER" id="PTHR47545:SF2">
    <property type="entry name" value="CC-ADDING TRNA NUCLEOTIDYLTRANSFERASE"/>
    <property type="match status" value="1"/>
</dbReference>
<evidence type="ECO:0000256" key="6">
    <source>
        <dbReference type="ARBA" id="ARBA00022695"/>
    </source>
</evidence>
<dbReference type="Gene3D" id="3.30.460.10">
    <property type="entry name" value="Beta Polymerase, domain 2"/>
    <property type="match status" value="1"/>
</dbReference>
<protein>
    <submittedName>
        <fullName evidence="15">CCA tRNA nucleotidyltransferase</fullName>
    </submittedName>
</protein>
<keyword evidence="7" id="KW-0479">Metal-binding</keyword>
<dbReference type="SUPFAM" id="SSF81301">
    <property type="entry name" value="Nucleotidyltransferase"/>
    <property type="match status" value="1"/>
</dbReference>
<keyword evidence="5" id="KW-0819">tRNA processing</keyword>
<evidence type="ECO:0000259" key="14">
    <source>
        <dbReference type="Pfam" id="PF13735"/>
    </source>
</evidence>
<evidence type="ECO:0000256" key="10">
    <source>
        <dbReference type="ARBA" id="ARBA00022884"/>
    </source>
</evidence>
<keyword evidence="3" id="KW-0820">tRNA-binding</keyword>
<dbReference type="GO" id="GO:0046872">
    <property type="term" value="F:metal ion binding"/>
    <property type="evidence" value="ECO:0007669"/>
    <property type="project" value="UniProtKB-KW"/>
</dbReference>
<evidence type="ECO:0000256" key="8">
    <source>
        <dbReference type="ARBA" id="ARBA00022741"/>
    </source>
</evidence>
<dbReference type="Gene3D" id="1.10.3090.10">
    <property type="entry name" value="cca-adding enzyme, domain 2"/>
    <property type="match status" value="1"/>
</dbReference>
<keyword evidence="9" id="KW-0460">Magnesium</keyword>
<dbReference type="Pfam" id="PF12627">
    <property type="entry name" value="PolyA_pol_RNAbd"/>
    <property type="match status" value="1"/>
</dbReference>
<dbReference type="GO" id="GO:0000166">
    <property type="term" value="F:nucleotide binding"/>
    <property type="evidence" value="ECO:0007669"/>
    <property type="project" value="UniProtKB-KW"/>
</dbReference>
<gene>
    <name evidence="15" type="ORF">F6J89_29175</name>
</gene>
<evidence type="ECO:0000256" key="4">
    <source>
        <dbReference type="ARBA" id="ARBA00022679"/>
    </source>
</evidence>
<dbReference type="EMBL" id="JAAHFQ010000865">
    <property type="protein sequence ID" value="NER31580.1"/>
    <property type="molecule type" value="Genomic_DNA"/>
</dbReference>
<dbReference type="InterPro" id="IPR050124">
    <property type="entry name" value="tRNA_CCA-adding_enzyme"/>
</dbReference>
<dbReference type="GO" id="GO:0016779">
    <property type="term" value="F:nucleotidyltransferase activity"/>
    <property type="evidence" value="ECO:0007669"/>
    <property type="project" value="UniProtKB-KW"/>
</dbReference>
<proteinExistence type="inferred from homology"/>
<evidence type="ECO:0000313" key="15">
    <source>
        <dbReference type="EMBL" id="NER31580.1"/>
    </source>
</evidence>
<evidence type="ECO:0000256" key="5">
    <source>
        <dbReference type="ARBA" id="ARBA00022694"/>
    </source>
</evidence>
<dbReference type="InterPro" id="IPR032810">
    <property type="entry name" value="CCA-adding_enz_C"/>
</dbReference>
<dbReference type="CDD" id="cd05398">
    <property type="entry name" value="NT_ClassII-CCAase"/>
    <property type="match status" value="1"/>
</dbReference>
<dbReference type="AlphaFoldDB" id="A0A6B3NIL1"/>
<dbReference type="InterPro" id="IPR002646">
    <property type="entry name" value="PolA_pol_head_dom"/>
</dbReference>
<feature type="domain" description="tRNA nucleotidyltransferase/poly(A) polymerase RNA and SrmB- binding" evidence="13">
    <location>
        <begin position="163"/>
        <end position="223"/>
    </location>
</feature>
<comment type="cofactor">
    <cofactor evidence="1">
        <name>Mg(2+)</name>
        <dbReference type="ChEBI" id="CHEBI:18420"/>
    </cofactor>
</comment>
<dbReference type="GO" id="GO:0000049">
    <property type="term" value="F:tRNA binding"/>
    <property type="evidence" value="ECO:0007669"/>
    <property type="project" value="UniProtKB-KW"/>
</dbReference>
<dbReference type="InterPro" id="IPR032828">
    <property type="entry name" value="PolyA_RNA-bd"/>
</dbReference>
<organism evidence="15">
    <name type="scientific">Symploca sp. SIO1C4</name>
    <dbReference type="NCBI Taxonomy" id="2607765"/>
    <lineage>
        <taxon>Bacteria</taxon>
        <taxon>Bacillati</taxon>
        <taxon>Cyanobacteriota</taxon>
        <taxon>Cyanophyceae</taxon>
        <taxon>Coleofasciculales</taxon>
        <taxon>Coleofasciculaceae</taxon>
        <taxon>Symploca</taxon>
    </lineage>
</organism>
<feature type="domain" description="Poly A polymerase head" evidence="12">
    <location>
        <begin position="28"/>
        <end position="138"/>
    </location>
</feature>
<evidence type="ECO:0000256" key="3">
    <source>
        <dbReference type="ARBA" id="ARBA00022555"/>
    </source>
</evidence>
<dbReference type="SUPFAM" id="SSF81891">
    <property type="entry name" value="Poly A polymerase C-terminal region-like"/>
    <property type="match status" value="1"/>
</dbReference>
<dbReference type="InterPro" id="IPR043519">
    <property type="entry name" value="NT_sf"/>
</dbReference>
<evidence type="ECO:0000256" key="2">
    <source>
        <dbReference type="ARBA" id="ARBA00007265"/>
    </source>
</evidence>
<sequence>MNINLASSALSPETWPFSPELLPPEACLVGGAVRNALLGRQAEYLDLDFIVPTEAVKIGRRLAKKYKAGFVVLDAERQIARVVFKQATVDLALQEGNSLENDLNRRDFTINAIAYNPYKKQFIDPLQGVADLQARLMRMVSVENLQDDPLRLLRAYRQAAQLNFTIEANTKSVMPLLAPLLARVAVERIRTELSYLLKSPQGTPWLQAAWEDKLLQVCFPDAKAVDLSKFITIDHCAIAITQTWPRLGVELQAPVTNQLTSLLSLGKLASLLPSFPEAAESQLLNLKYARAEIKAIVTALKNLPQLLSHGTSEMSLREQYFFFQDVGSFFPLLAVMAIAEGISMDAMAPMINRYLSSDDQVAHPQPLVTGKDLMQALNLPASRQVGEILTEIQIGRIEGKFDSREAALEFAKQVISNK</sequence>
<evidence type="ECO:0000256" key="9">
    <source>
        <dbReference type="ARBA" id="ARBA00022842"/>
    </source>
</evidence>
<reference evidence="15" key="1">
    <citation type="submission" date="2019-11" db="EMBL/GenBank/DDBJ databases">
        <title>Genomic insights into an expanded diversity of filamentous marine cyanobacteria reveals the extraordinary biosynthetic potential of Moorea and Okeania.</title>
        <authorList>
            <person name="Ferreira Leao T."/>
            <person name="Wang M."/>
            <person name="Moss N."/>
            <person name="Da Silva R."/>
            <person name="Sanders J."/>
            <person name="Nurk S."/>
            <person name="Gurevich A."/>
            <person name="Humphrey G."/>
            <person name="Reher R."/>
            <person name="Zhu Q."/>
            <person name="Belda-Ferre P."/>
            <person name="Glukhov E."/>
            <person name="Rex R."/>
            <person name="Dorrestein P.C."/>
            <person name="Knight R."/>
            <person name="Pevzner P."/>
            <person name="Gerwick W.H."/>
            <person name="Gerwick L."/>
        </authorList>
    </citation>
    <scope>NUCLEOTIDE SEQUENCE</scope>
    <source>
        <strain evidence="15">SIO1C4</strain>
    </source>
</reference>
<dbReference type="Pfam" id="PF13735">
    <property type="entry name" value="tRNA_NucTran2_2"/>
    <property type="match status" value="1"/>
</dbReference>
<keyword evidence="10 11" id="KW-0694">RNA-binding</keyword>
<keyword evidence="8" id="KW-0547">Nucleotide-binding</keyword>
<dbReference type="PANTHER" id="PTHR47545">
    <property type="entry name" value="MULTIFUNCTIONAL CCA PROTEIN"/>
    <property type="match status" value="1"/>
</dbReference>
<accession>A0A6B3NIL1</accession>
<feature type="domain" description="CCA-adding enzyme C-terminal" evidence="14">
    <location>
        <begin position="276"/>
        <end position="409"/>
    </location>
</feature>
<name>A0A6B3NIL1_9CYAN</name>
<dbReference type="Pfam" id="PF01743">
    <property type="entry name" value="PolyA_pol"/>
    <property type="match status" value="1"/>
</dbReference>
<keyword evidence="6" id="KW-0548">Nucleotidyltransferase</keyword>
<dbReference type="GO" id="GO:0008033">
    <property type="term" value="P:tRNA processing"/>
    <property type="evidence" value="ECO:0007669"/>
    <property type="project" value="UniProtKB-KW"/>
</dbReference>
<evidence type="ECO:0000259" key="13">
    <source>
        <dbReference type="Pfam" id="PF12627"/>
    </source>
</evidence>
<comment type="caution">
    <text evidence="15">The sequence shown here is derived from an EMBL/GenBank/DDBJ whole genome shotgun (WGS) entry which is preliminary data.</text>
</comment>
<evidence type="ECO:0000256" key="11">
    <source>
        <dbReference type="RuleBase" id="RU003953"/>
    </source>
</evidence>
<comment type="similarity">
    <text evidence="2 11">Belongs to the tRNA nucleotidyltransferase/poly(A) polymerase family.</text>
</comment>
<evidence type="ECO:0000256" key="1">
    <source>
        <dbReference type="ARBA" id="ARBA00001946"/>
    </source>
</evidence>
<evidence type="ECO:0000256" key="7">
    <source>
        <dbReference type="ARBA" id="ARBA00022723"/>
    </source>
</evidence>
<evidence type="ECO:0000259" key="12">
    <source>
        <dbReference type="Pfam" id="PF01743"/>
    </source>
</evidence>